<evidence type="ECO:0000313" key="4">
    <source>
        <dbReference type="EMBL" id="EEG08557.1"/>
    </source>
</evidence>
<dbReference type="PANTHER" id="PTHR34216">
    <property type="match status" value="1"/>
</dbReference>
<dbReference type="GO" id="GO:0016810">
    <property type="term" value="F:hydrolase activity, acting on carbon-nitrogen (but not peptide) bonds"/>
    <property type="evidence" value="ECO:0007669"/>
    <property type="project" value="InterPro"/>
</dbReference>
<dbReference type="InterPro" id="IPR032772">
    <property type="entry name" value="PGA_deacetylase_PgaB_C"/>
</dbReference>
<dbReference type="GO" id="GO:0005975">
    <property type="term" value="P:carbohydrate metabolic process"/>
    <property type="evidence" value="ECO:0007669"/>
    <property type="project" value="InterPro"/>
</dbReference>
<dbReference type="PROSITE" id="PS51677">
    <property type="entry name" value="NODB"/>
    <property type="match status" value="1"/>
</dbReference>
<dbReference type="Gene3D" id="3.20.20.80">
    <property type="entry name" value="Glycosidases"/>
    <property type="match status" value="1"/>
</dbReference>
<dbReference type="Proteomes" id="UP000003165">
    <property type="component" value="Unassembled WGS sequence"/>
</dbReference>
<dbReference type="AlphaFoldDB" id="B9Z3Y0"/>
<dbReference type="EMBL" id="ACIS01000005">
    <property type="protein sequence ID" value="EEG08557.1"/>
    <property type="molecule type" value="Genomic_DNA"/>
</dbReference>
<dbReference type="Pfam" id="PF01522">
    <property type="entry name" value="Polysacc_deac_1"/>
    <property type="match status" value="1"/>
</dbReference>
<name>B9Z3Y0_9NEIS</name>
<protein>
    <submittedName>
        <fullName evidence="4">Polysaccharide deacetylase</fullName>
    </submittedName>
</protein>
<sequence length="655" mass="74462" precursor="true">MTTRLMPLLWGFLLCLLSSVGLAATPDNKLTILTYHEIADKQDALEPAFAVAPTNFVRQMDWLKNNGYHFVSMDDVLADRSGKKPLPEKAVLLTFDDGYRSMYANAFPVLKMFKAPAVVALIGNWLDTNGTVRFEGKPVPRNVMLMWDDVRAMTQSGLVEIANHTYNMHEGILANPQGNMQPAATARRYLPELKRYEDETSYRKRIYADLKRNSDLLRKQTGKAPRIMIWPYGRYNSTSSDVARQLGMPIGMTLDDGANNEQTPLHALRRVLIEGNITLDAFRKELAIREANISDNDRPGKIMHVDLDYIYDPDPAQQEHNLGRLLDRIVAMGVNTVYLQAYADPDGNGAADAVYFPNRHLPMRADLFNRVAWQIRTRTKVKRLYAWMPMLAFELPKTEPAANDKVVTLPNKANHLVMGYPRLSPFSPRARQVIRDIYQDLARSTPFEGLLFHDDVTLSDYEDASPMALKTYKEWGLPTSLEDIRANDDLLGRWTILKINTLDNFAMELADVVRQEQPGLKTARNLYATVALNPRSEVWYSQSLDNSLANYDFTAIMAMPYMENAADPMAFLHEIVDKVKEHPDAMDKVVFELQAIDWRSNKPVPSQEMADTIRTLYGWGVRHVGYYPDNLHRDHPDPAVLKPVLDSKPNAPDIH</sequence>
<dbReference type="InterPro" id="IPR011330">
    <property type="entry name" value="Glyco_hydro/deAcase_b/a-brl"/>
</dbReference>
<dbReference type="NCBIfam" id="TIGR03938">
    <property type="entry name" value="deacetyl_PgaB"/>
    <property type="match status" value="1"/>
</dbReference>
<dbReference type="RefSeq" id="WP_008954085.1">
    <property type="nucleotide sequence ID" value="NZ_ACIS01000005.1"/>
</dbReference>
<evidence type="ECO:0000259" key="3">
    <source>
        <dbReference type="PROSITE" id="PS51677"/>
    </source>
</evidence>
<dbReference type="InterPro" id="IPR023854">
    <property type="entry name" value="PGA_deacetylase_PgaB"/>
</dbReference>
<dbReference type="SUPFAM" id="SSF88713">
    <property type="entry name" value="Glycoside hydrolase/deacetylase"/>
    <property type="match status" value="1"/>
</dbReference>
<dbReference type="InterPro" id="IPR002509">
    <property type="entry name" value="NODB_dom"/>
</dbReference>
<dbReference type="InterPro" id="IPR051398">
    <property type="entry name" value="Polysacch_Deacetylase"/>
</dbReference>
<accession>B9Z3Y0</accession>
<dbReference type="eggNOG" id="COG0726">
    <property type="taxonomic scope" value="Bacteria"/>
</dbReference>
<dbReference type="PANTHER" id="PTHR34216:SF7">
    <property type="entry name" value="POLY-BETA-1,6-N-ACETYL-D-GLUCOSAMINE N-DEACETYLASE"/>
    <property type="match status" value="1"/>
</dbReference>
<keyword evidence="1 2" id="KW-0732">Signal</keyword>
<reference evidence="4 5" key="1">
    <citation type="submission" date="2009-02" db="EMBL/GenBank/DDBJ databases">
        <title>Sequencing of the draft genome and assembly of Lutiella nitroferrum 2002.</title>
        <authorList>
            <consortium name="US DOE Joint Genome Institute (JGI-PGF)"/>
            <person name="Lucas S."/>
            <person name="Copeland A."/>
            <person name="Lapidus A."/>
            <person name="Glavina del Rio T."/>
            <person name="Tice H."/>
            <person name="Bruce D."/>
            <person name="Goodwin L."/>
            <person name="Pitluck S."/>
            <person name="Larimer F."/>
            <person name="Land M.L."/>
            <person name="Hauser L."/>
            <person name="Coates J.D."/>
        </authorList>
    </citation>
    <scope>NUCLEOTIDE SEQUENCE [LARGE SCALE GENOMIC DNA]</scope>
    <source>
        <strain evidence="4 5">2002</strain>
    </source>
</reference>
<dbReference type="Gene3D" id="3.20.20.370">
    <property type="entry name" value="Glycoside hydrolase/deacetylase"/>
    <property type="match status" value="1"/>
</dbReference>
<evidence type="ECO:0000256" key="1">
    <source>
        <dbReference type="ARBA" id="ARBA00022729"/>
    </source>
</evidence>
<comment type="caution">
    <text evidence="4">The sequence shown here is derived from an EMBL/GenBank/DDBJ whole genome shotgun (WGS) entry which is preliminary data.</text>
</comment>
<gene>
    <name evidence="4" type="ORF">FuraDRAFT_2065</name>
</gene>
<evidence type="ECO:0000313" key="5">
    <source>
        <dbReference type="Proteomes" id="UP000003165"/>
    </source>
</evidence>
<organism evidence="4 5">
    <name type="scientific">Pseudogulbenkiania ferrooxidans 2002</name>
    <dbReference type="NCBI Taxonomy" id="279714"/>
    <lineage>
        <taxon>Bacteria</taxon>
        <taxon>Pseudomonadati</taxon>
        <taxon>Pseudomonadota</taxon>
        <taxon>Betaproteobacteria</taxon>
        <taxon>Neisseriales</taxon>
        <taxon>Chromobacteriaceae</taxon>
        <taxon>Pseudogulbenkiania</taxon>
    </lineage>
</organism>
<feature type="chain" id="PRO_5002895185" evidence="2">
    <location>
        <begin position="24"/>
        <end position="655"/>
    </location>
</feature>
<proteinExistence type="predicted"/>
<dbReference type="Pfam" id="PF14883">
    <property type="entry name" value="GHL13"/>
    <property type="match status" value="1"/>
</dbReference>
<feature type="domain" description="NodB homology" evidence="3">
    <location>
        <begin position="89"/>
        <end position="337"/>
    </location>
</feature>
<dbReference type="eggNOG" id="COG1649">
    <property type="taxonomic scope" value="Bacteria"/>
</dbReference>
<dbReference type="GO" id="GO:0043708">
    <property type="term" value="P:cell adhesion involved in biofilm formation"/>
    <property type="evidence" value="ECO:0007669"/>
    <property type="project" value="InterPro"/>
</dbReference>
<feature type="signal peptide" evidence="2">
    <location>
        <begin position="1"/>
        <end position="23"/>
    </location>
</feature>
<evidence type="ECO:0000256" key="2">
    <source>
        <dbReference type="SAM" id="SignalP"/>
    </source>
</evidence>
<keyword evidence="5" id="KW-1185">Reference proteome</keyword>